<evidence type="ECO:0000256" key="2">
    <source>
        <dbReference type="ARBA" id="ARBA00012438"/>
    </source>
</evidence>
<dbReference type="PANTHER" id="PTHR43065:SF10">
    <property type="entry name" value="PEROXIDE STRESS-ACTIVATED HISTIDINE KINASE MAK3"/>
    <property type="match status" value="1"/>
</dbReference>
<dbReference type="Proteomes" id="UP000677668">
    <property type="component" value="Chromosome 1"/>
</dbReference>
<gene>
    <name evidence="12" type="ORF">J8C05_05910</name>
</gene>
<dbReference type="SUPFAM" id="SSF55781">
    <property type="entry name" value="GAF domain-like"/>
    <property type="match status" value="1"/>
</dbReference>
<dbReference type="InterPro" id="IPR003018">
    <property type="entry name" value="GAF"/>
</dbReference>
<feature type="domain" description="FHA" evidence="10">
    <location>
        <begin position="29"/>
        <end position="79"/>
    </location>
</feature>
<evidence type="ECO:0000256" key="8">
    <source>
        <dbReference type="ARBA" id="ARBA00023012"/>
    </source>
</evidence>
<dbReference type="Pfam" id="PF00498">
    <property type="entry name" value="FHA"/>
    <property type="match status" value="2"/>
</dbReference>
<feature type="region of interest" description="Disordered" evidence="9">
    <location>
        <begin position="642"/>
        <end position="669"/>
    </location>
</feature>
<evidence type="ECO:0000256" key="1">
    <source>
        <dbReference type="ARBA" id="ARBA00000085"/>
    </source>
</evidence>
<evidence type="ECO:0000256" key="5">
    <source>
        <dbReference type="ARBA" id="ARBA00022741"/>
    </source>
</evidence>
<evidence type="ECO:0000313" key="12">
    <source>
        <dbReference type="EMBL" id="QUV92926.1"/>
    </source>
</evidence>
<dbReference type="SMART" id="SM00240">
    <property type="entry name" value="FHA"/>
    <property type="match status" value="2"/>
</dbReference>
<evidence type="ECO:0000256" key="3">
    <source>
        <dbReference type="ARBA" id="ARBA00022553"/>
    </source>
</evidence>
<dbReference type="InterPro" id="IPR003594">
    <property type="entry name" value="HATPase_dom"/>
</dbReference>
<dbReference type="InterPro" id="IPR036097">
    <property type="entry name" value="HisK_dim/P_sf"/>
</dbReference>
<dbReference type="SUPFAM" id="SSF49879">
    <property type="entry name" value="SMAD/FHA domain"/>
    <property type="match status" value="2"/>
</dbReference>
<dbReference type="CDD" id="cd00060">
    <property type="entry name" value="FHA"/>
    <property type="match status" value="2"/>
</dbReference>
<dbReference type="CDD" id="cd00082">
    <property type="entry name" value="HisKA"/>
    <property type="match status" value="1"/>
</dbReference>
<accession>A0ABX8B1F0</accession>
<protein>
    <recommendedName>
        <fullName evidence="2">histidine kinase</fullName>
        <ecNumber evidence="2">2.7.13.3</ecNumber>
    </recommendedName>
</protein>
<dbReference type="Gene3D" id="1.10.287.130">
    <property type="match status" value="1"/>
</dbReference>
<dbReference type="PROSITE" id="PS50006">
    <property type="entry name" value="FHA_DOMAIN"/>
    <property type="match status" value="2"/>
</dbReference>
<dbReference type="SMART" id="SM00065">
    <property type="entry name" value="GAF"/>
    <property type="match status" value="1"/>
</dbReference>
<dbReference type="SUPFAM" id="SSF47384">
    <property type="entry name" value="Homodimeric domain of signal transducing histidine kinase"/>
    <property type="match status" value="1"/>
</dbReference>
<evidence type="ECO:0000259" key="10">
    <source>
        <dbReference type="PROSITE" id="PS50006"/>
    </source>
</evidence>
<dbReference type="SMART" id="SM00387">
    <property type="entry name" value="HATPase_c"/>
    <property type="match status" value="1"/>
</dbReference>
<dbReference type="EMBL" id="CP072642">
    <property type="protein sequence ID" value="QUV92926.1"/>
    <property type="molecule type" value="Genomic_DNA"/>
</dbReference>
<dbReference type="Gene3D" id="3.30.565.10">
    <property type="entry name" value="Histidine kinase-like ATPase, C-terminal domain"/>
    <property type="match status" value="1"/>
</dbReference>
<evidence type="ECO:0000256" key="6">
    <source>
        <dbReference type="ARBA" id="ARBA00022777"/>
    </source>
</evidence>
<keyword evidence="5" id="KW-0547">Nucleotide-binding</keyword>
<dbReference type="EC" id="2.7.13.3" evidence="2"/>
<evidence type="ECO:0000313" key="13">
    <source>
        <dbReference type="Proteomes" id="UP000677668"/>
    </source>
</evidence>
<feature type="domain" description="FHA" evidence="10">
    <location>
        <begin position="131"/>
        <end position="181"/>
    </location>
</feature>
<evidence type="ECO:0000256" key="7">
    <source>
        <dbReference type="ARBA" id="ARBA00022840"/>
    </source>
</evidence>
<evidence type="ECO:0000259" key="11">
    <source>
        <dbReference type="PROSITE" id="PS50109"/>
    </source>
</evidence>
<sequence>MDSPTPAPLLWVLNNDLPPYAVEVTRFPFTMGRHSSHHLPLRHAAVSRHHAEIVRSETGDIQLRDLHSSSGTLVNGEPVSEATLADGDEITLGKVGGIRLLYLKQPALTPLLLLYPEQGQVQHLTLGEGRFTIGRNADCSLMLKSASVSRYHAEIIQQPDGSYQIRDLNSIGGTFVNGQSIREVTLNSGDTIVVSRPAATRLRFVSACQPKTVFGADDTLTEETAPDTTLVLDERQTRFLNPELMATAANLNARMLRRLTSLCDITHQLMAQSSVPALAEAWLTALFAALPLDYGIVLVGNRRTQQLEVAGTRGQGRPSRSILARVQRDRVGCLSSDVRSDERFATTQSLALAGTRAILAVPIASGKHFWGVGYFSNEHHPGAFESEDLEFVMATARTAGLMLDNLHLIRELRATQDLLVQADRLATMGKMCASISHELRNRLALISGVELISLKYPHDPDVLRLTDLALHGQRRALELVEEIRLFARNAPAQYAFEHRALRPMLERLLSLICVDTELKQRTVTFQVQADPHAVVNEAKIEQVLINLIRNAVDATPPGSGAIDITLGLEQGMATIHVTDNGHGIPPDLLPRIWEPFFTTKGEHGTGLGLEICRRIVEAHHGSLRCTSQVGVGTCFTILLPAVSPQPQPGTPQSTGRLVGEPRPAQPAGV</sequence>
<dbReference type="InterPro" id="IPR003661">
    <property type="entry name" value="HisK_dim/P_dom"/>
</dbReference>
<dbReference type="Gene3D" id="2.60.200.20">
    <property type="match status" value="2"/>
</dbReference>
<name>A0ABX8B1F0_9BACT</name>
<dbReference type="InterPro" id="IPR029016">
    <property type="entry name" value="GAF-like_dom_sf"/>
</dbReference>
<feature type="domain" description="Histidine kinase" evidence="11">
    <location>
        <begin position="434"/>
        <end position="643"/>
    </location>
</feature>
<dbReference type="InterPro" id="IPR036890">
    <property type="entry name" value="HATPase_C_sf"/>
</dbReference>
<dbReference type="InterPro" id="IPR004358">
    <property type="entry name" value="Sig_transdc_His_kin-like_C"/>
</dbReference>
<proteinExistence type="predicted"/>
<evidence type="ECO:0000256" key="4">
    <source>
        <dbReference type="ARBA" id="ARBA00022679"/>
    </source>
</evidence>
<keyword evidence="7" id="KW-0067">ATP-binding</keyword>
<dbReference type="InterPro" id="IPR005467">
    <property type="entry name" value="His_kinase_dom"/>
</dbReference>
<dbReference type="SUPFAM" id="SSF55874">
    <property type="entry name" value="ATPase domain of HSP90 chaperone/DNA topoisomerase II/histidine kinase"/>
    <property type="match status" value="1"/>
</dbReference>
<dbReference type="InterPro" id="IPR000253">
    <property type="entry name" value="FHA_dom"/>
</dbReference>
<dbReference type="Pfam" id="PF01590">
    <property type="entry name" value="GAF"/>
    <property type="match status" value="1"/>
</dbReference>
<keyword evidence="6" id="KW-0418">Kinase</keyword>
<evidence type="ECO:0000256" key="9">
    <source>
        <dbReference type="SAM" id="MobiDB-lite"/>
    </source>
</evidence>
<keyword evidence="8" id="KW-0902">Two-component regulatory system</keyword>
<dbReference type="PROSITE" id="PS50109">
    <property type="entry name" value="HIS_KIN"/>
    <property type="match status" value="1"/>
</dbReference>
<keyword evidence="13" id="KW-1185">Reference proteome</keyword>
<reference evidence="12 13" key="1">
    <citation type="submission" date="2021-03" db="EMBL/GenBank/DDBJ databases">
        <title>Genomic and phenotypic characterization of Chloracidobacterium isolates provides evidence for multiple species.</title>
        <authorList>
            <person name="Saini M.K."/>
            <person name="Costas A.M.G."/>
            <person name="Tank M."/>
            <person name="Bryant D.A."/>
        </authorList>
    </citation>
    <scope>NUCLEOTIDE SEQUENCE [LARGE SCALE GENOMIC DNA]</scope>
    <source>
        <strain evidence="12 13">N</strain>
    </source>
</reference>
<dbReference type="InterPro" id="IPR008984">
    <property type="entry name" value="SMAD_FHA_dom_sf"/>
</dbReference>
<comment type="catalytic activity">
    <reaction evidence="1">
        <text>ATP + protein L-histidine = ADP + protein N-phospho-L-histidine.</text>
        <dbReference type="EC" id="2.7.13.3"/>
    </reaction>
</comment>
<dbReference type="RefSeq" id="WP_211421358.1">
    <property type="nucleotide sequence ID" value="NZ_CP072642.1"/>
</dbReference>
<dbReference type="PRINTS" id="PR00344">
    <property type="entry name" value="BCTRLSENSOR"/>
</dbReference>
<keyword evidence="4" id="KW-0808">Transferase</keyword>
<dbReference type="CDD" id="cd00075">
    <property type="entry name" value="HATPase"/>
    <property type="match status" value="1"/>
</dbReference>
<dbReference type="PANTHER" id="PTHR43065">
    <property type="entry name" value="SENSOR HISTIDINE KINASE"/>
    <property type="match status" value="1"/>
</dbReference>
<dbReference type="Pfam" id="PF02518">
    <property type="entry name" value="HATPase_c"/>
    <property type="match status" value="1"/>
</dbReference>
<dbReference type="Gene3D" id="3.30.450.40">
    <property type="match status" value="1"/>
</dbReference>
<organism evidence="12 13">
    <name type="scientific">Chloracidobacterium sp. N</name>
    <dbReference type="NCBI Taxonomy" id="2821540"/>
    <lineage>
        <taxon>Bacteria</taxon>
        <taxon>Pseudomonadati</taxon>
        <taxon>Acidobacteriota</taxon>
        <taxon>Terriglobia</taxon>
        <taxon>Terriglobales</taxon>
        <taxon>Acidobacteriaceae</taxon>
        <taxon>Chloracidobacterium</taxon>
        <taxon>Chloracidobacterium aggregatum</taxon>
    </lineage>
</organism>
<keyword evidence="3" id="KW-0597">Phosphoprotein</keyword>